<dbReference type="AlphaFoldDB" id="A0A419T5I4"/>
<protein>
    <recommendedName>
        <fullName evidence="3">Protein kinase domain-containing protein</fullName>
    </recommendedName>
</protein>
<evidence type="ECO:0000313" key="2">
    <source>
        <dbReference type="Proteomes" id="UP000284277"/>
    </source>
</evidence>
<evidence type="ECO:0008006" key="3">
    <source>
        <dbReference type="Google" id="ProtNLM"/>
    </source>
</evidence>
<dbReference type="EMBL" id="MCIA01000010">
    <property type="protein sequence ID" value="RKD32658.1"/>
    <property type="molecule type" value="Genomic_DNA"/>
</dbReference>
<sequence>MLVHKGECLFDHWNFDFYAENPQIKSPSKKYRDLPVEKRLRSVNVLFSFLNLVAEKNYVGVDFYDGSMMYDFDTDTTTICDIDFFREKTTINDMGENYWGSKRLKAPEEYILNETIDERTNVFTLGAMIFHIFGSFTEEEIKIRYKCRCFLPCSIEQWELDEKAYEVLLKAVALKPEERYQTVKEFQEKWELLYR</sequence>
<organism evidence="1 2">
    <name type="scientific">Lacrimispora algidixylanolytica</name>
    <dbReference type="NCBI Taxonomy" id="94868"/>
    <lineage>
        <taxon>Bacteria</taxon>
        <taxon>Bacillati</taxon>
        <taxon>Bacillota</taxon>
        <taxon>Clostridia</taxon>
        <taxon>Lachnospirales</taxon>
        <taxon>Lachnospiraceae</taxon>
        <taxon>Lacrimispora</taxon>
    </lineage>
</organism>
<dbReference type="SUPFAM" id="SSF56112">
    <property type="entry name" value="Protein kinase-like (PK-like)"/>
    <property type="match status" value="1"/>
</dbReference>
<dbReference type="Gene3D" id="1.10.510.10">
    <property type="entry name" value="Transferase(Phosphotransferase) domain 1"/>
    <property type="match status" value="1"/>
</dbReference>
<dbReference type="InterPro" id="IPR011009">
    <property type="entry name" value="Kinase-like_dom_sf"/>
</dbReference>
<name>A0A419T5I4_9FIRM</name>
<gene>
    <name evidence="1" type="ORF">BET01_17275</name>
</gene>
<keyword evidence="2" id="KW-1185">Reference proteome</keyword>
<evidence type="ECO:0000313" key="1">
    <source>
        <dbReference type="EMBL" id="RKD32658.1"/>
    </source>
</evidence>
<reference evidence="1 2" key="1">
    <citation type="submission" date="2016-08" db="EMBL/GenBank/DDBJ databases">
        <title>A new outlook on sporulation: Clostridium algidixylanolyticum.</title>
        <authorList>
            <person name="Poppleton D.I."/>
            <person name="Gribaldo S."/>
        </authorList>
    </citation>
    <scope>NUCLEOTIDE SEQUENCE [LARGE SCALE GENOMIC DNA]</scope>
    <source>
        <strain evidence="1 2">SPL73</strain>
    </source>
</reference>
<accession>A0A419T5I4</accession>
<proteinExistence type="predicted"/>
<dbReference type="Proteomes" id="UP000284277">
    <property type="component" value="Unassembled WGS sequence"/>
</dbReference>
<comment type="caution">
    <text evidence="1">The sequence shown here is derived from an EMBL/GenBank/DDBJ whole genome shotgun (WGS) entry which is preliminary data.</text>
</comment>